<feature type="signal peptide" evidence="1">
    <location>
        <begin position="1"/>
        <end position="18"/>
    </location>
</feature>
<protein>
    <submittedName>
        <fullName evidence="3">Hypothetical periplasmic protein (DUF2874 domains)</fullName>
    </submittedName>
</protein>
<dbReference type="OrthoDB" id="710080at2"/>
<feature type="domain" description="Putative beta-lactamase-inhibitor-like PepSY-like" evidence="2">
    <location>
        <begin position="53"/>
        <end position="133"/>
    </location>
</feature>
<organism evidence="3 4">
    <name type="scientific">Campylobacter cuniculorum DSM 23162 = LMG 24588</name>
    <dbReference type="NCBI Taxonomy" id="1121267"/>
    <lineage>
        <taxon>Bacteria</taxon>
        <taxon>Pseudomonadati</taxon>
        <taxon>Campylobacterota</taxon>
        <taxon>Epsilonproteobacteria</taxon>
        <taxon>Campylobacterales</taxon>
        <taxon>Campylobacteraceae</taxon>
        <taxon>Campylobacter</taxon>
    </lineage>
</organism>
<dbReference type="EMBL" id="CP020867">
    <property type="protein sequence ID" value="ARJ55954.1"/>
    <property type="molecule type" value="Genomic_DNA"/>
</dbReference>
<evidence type="ECO:0000313" key="4">
    <source>
        <dbReference type="Proteomes" id="UP000192902"/>
    </source>
</evidence>
<dbReference type="Pfam" id="PF11396">
    <property type="entry name" value="PepSY_like"/>
    <property type="match status" value="1"/>
</dbReference>
<name>A0A1W6BV52_9BACT</name>
<dbReference type="STRING" id="1121267.CCUN_0300"/>
<feature type="chain" id="PRO_5010871948" evidence="1">
    <location>
        <begin position="19"/>
        <end position="139"/>
    </location>
</feature>
<accession>A0A1W6BV52</accession>
<keyword evidence="1" id="KW-0732">Signal</keyword>
<reference evidence="3 4" key="1">
    <citation type="submission" date="2017-04" db="EMBL/GenBank/DDBJ databases">
        <title>Complete genome sequence of the Campylobacter cuniculorum type strain LMG24588.</title>
        <authorList>
            <person name="Miller W.G."/>
            <person name="Yee E."/>
            <person name="Revez J."/>
            <person name="Bono J.L."/>
            <person name="Rossi M."/>
        </authorList>
    </citation>
    <scope>NUCLEOTIDE SEQUENCE [LARGE SCALE GENOMIC DNA]</scope>
    <source>
        <strain evidence="3 4">LMG 24588</strain>
    </source>
</reference>
<dbReference type="SUPFAM" id="SSF160574">
    <property type="entry name" value="BT0923-like"/>
    <property type="match status" value="1"/>
</dbReference>
<dbReference type="RefSeq" id="WP_027305277.1">
    <property type="nucleotide sequence ID" value="NZ_CP020867.1"/>
</dbReference>
<gene>
    <name evidence="3" type="ORF">CCUN_0300</name>
</gene>
<evidence type="ECO:0000259" key="2">
    <source>
        <dbReference type="Pfam" id="PF11396"/>
    </source>
</evidence>
<dbReference type="AlphaFoldDB" id="A0A1W6BV52"/>
<dbReference type="KEGG" id="ccun:CCUN_0300"/>
<dbReference type="Gene3D" id="3.40.1420.30">
    <property type="match status" value="1"/>
</dbReference>
<evidence type="ECO:0000313" key="3">
    <source>
        <dbReference type="EMBL" id="ARJ55954.1"/>
    </source>
</evidence>
<proteinExistence type="predicted"/>
<sequence length="139" mass="15523">MKLKSALCALIFAGFAYADMVVGPNALPQNAQNFIQTYFKGVQIGLVKQDMDSFDVVLNDGTEIDFFINGEWKDVDGKYKAIPTGFLPPAAVANARATQPNAQIFQVDREPYGFKFKFNNQMEVYTDMNGNIMGQKFDD</sequence>
<dbReference type="InterPro" id="IPR021533">
    <property type="entry name" value="PepSY-like"/>
</dbReference>
<dbReference type="Proteomes" id="UP000192902">
    <property type="component" value="Chromosome"/>
</dbReference>
<evidence type="ECO:0000256" key="1">
    <source>
        <dbReference type="SAM" id="SignalP"/>
    </source>
</evidence>
<dbReference type="eggNOG" id="COG3212">
    <property type="taxonomic scope" value="Bacteria"/>
</dbReference>